<sequence length="93" mass="10652">MSTEALLRQTTHPPCTEEHDILEITVPADRTELGLADRLSLRIGLWLLLRAQRNPRHARAGTGDDIVRHRDRTRVTEHDAITLLAHGLQRHLR</sequence>
<keyword evidence="2" id="KW-1185">Reference proteome</keyword>
<proteinExistence type="predicted"/>
<gene>
    <name evidence="1" type="ORF">GCM10025863_10640</name>
</gene>
<dbReference type="EMBL" id="AP027728">
    <property type="protein sequence ID" value="BDZ38450.1"/>
    <property type="molecule type" value="Genomic_DNA"/>
</dbReference>
<evidence type="ECO:0000313" key="2">
    <source>
        <dbReference type="Proteomes" id="UP001321543"/>
    </source>
</evidence>
<organism evidence="1 2">
    <name type="scientific">Microbacterium suwonense</name>
    <dbReference type="NCBI Taxonomy" id="683047"/>
    <lineage>
        <taxon>Bacteria</taxon>
        <taxon>Bacillati</taxon>
        <taxon>Actinomycetota</taxon>
        <taxon>Actinomycetes</taxon>
        <taxon>Micrococcales</taxon>
        <taxon>Microbacteriaceae</taxon>
        <taxon>Microbacterium</taxon>
    </lineage>
</organism>
<name>A0ABM8FRZ2_9MICO</name>
<reference evidence="2" key="1">
    <citation type="journal article" date="2019" name="Int. J. Syst. Evol. Microbiol.">
        <title>The Global Catalogue of Microorganisms (GCM) 10K type strain sequencing project: providing services to taxonomists for standard genome sequencing and annotation.</title>
        <authorList>
            <consortium name="The Broad Institute Genomics Platform"/>
            <consortium name="The Broad Institute Genome Sequencing Center for Infectious Disease"/>
            <person name="Wu L."/>
            <person name="Ma J."/>
        </authorList>
    </citation>
    <scope>NUCLEOTIDE SEQUENCE [LARGE SCALE GENOMIC DNA]</scope>
    <source>
        <strain evidence="2">NBRC 106310</strain>
    </source>
</reference>
<protein>
    <submittedName>
        <fullName evidence="1">Uncharacterized protein</fullName>
    </submittedName>
</protein>
<evidence type="ECO:0000313" key="1">
    <source>
        <dbReference type="EMBL" id="BDZ38450.1"/>
    </source>
</evidence>
<accession>A0ABM8FRZ2</accession>
<dbReference type="Proteomes" id="UP001321543">
    <property type="component" value="Chromosome"/>
</dbReference>
<dbReference type="RefSeq" id="WP_286302295.1">
    <property type="nucleotide sequence ID" value="NZ_AP027728.1"/>
</dbReference>